<dbReference type="AlphaFoldDB" id="H2XLJ1"/>
<dbReference type="Proteomes" id="UP000008144">
    <property type="component" value="Chromosome 14"/>
</dbReference>
<sequence length="53" mass="6495">MFQKLFEWNFTIRIYECMRNYIVVIRTNILCSKVTMKQKTFNWKSPSSFPLLV</sequence>
<reference evidence="1" key="3">
    <citation type="submission" date="2025-08" db="UniProtKB">
        <authorList>
            <consortium name="Ensembl"/>
        </authorList>
    </citation>
    <scope>IDENTIFICATION</scope>
</reference>
<proteinExistence type="predicted"/>
<evidence type="ECO:0000313" key="1">
    <source>
        <dbReference type="Ensembl" id="ENSCINP00000030523.1"/>
    </source>
</evidence>
<accession>H2XLJ1</accession>
<name>H2XLJ1_CIOIN</name>
<dbReference type="Ensembl" id="ENSCINT00000037057.1">
    <property type="protein sequence ID" value="ENSCINP00000030523.1"/>
    <property type="gene ID" value="ENSCING00000024048.1"/>
</dbReference>
<reference evidence="1" key="2">
    <citation type="journal article" date="2008" name="Genome Biol.">
        <title>Improved genome assembly and evidence-based global gene model set for the chordate Ciona intestinalis: new insight into intron and operon populations.</title>
        <authorList>
            <person name="Satou Y."/>
            <person name="Mineta K."/>
            <person name="Ogasawara M."/>
            <person name="Sasakura Y."/>
            <person name="Shoguchi E."/>
            <person name="Ueno K."/>
            <person name="Yamada L."/>
            <person name="Matsumoto J."/>
            <person name="Wasserscheid J."/>
            <person name="Dewar K."/>
            <person name="Wiley G.B."/>
            <person name="Macmil S.L."/>
            <person name="Roe B.A."/>
            <person name="Zeller R.W."/>
            <person name="Hastings K.E."/>
            <person name="Lemaire P."/>
            <person name="Lindquist E."/>
            <person name="Endo T."/>
            <person name="Hotta K."/>
            <person name="Inaba K."/>
        </authorList>
    </citation>
    <scope>NUCLEOTIDE SEQUENCE [LARGE SCALE GENOMIC DNA]</scope>
    <source>
        <strain evidence="1">wild type</strain>
    </source>
</reference>
<reference evidence="1" key="4">
    <citation type="submission" date="2025-09" db="UniProtKB">
        <authorList>
            <consortium name="Ensembl"/>
        </authorList>
    </citation>
    <scope>IDENTIFICATION</scope>
</reference>
<evidence type="ECO:0000313" key="2">
    <source>
        <dbReference type="Proteomes" id="UP000008144"/>
    </source>
</evidence>
<protein>
    <submittedName>
        <fullName evidence="1">Uncharacterized protein</fullName>
    </submittedName>
</protein>
<organism evidence="1 2">
    <name type="scientific">Ciona intestinalis</name>
    <name type="common">Transparent sea squirt</name>
    <name type="synonym">Ascidia intestinalis</name>
    <dbReference type="NCBI Taxonomy" id="7719"/>
    <lineage>
        <taxon>Eukaryota</taxon>
        <taxon>Metazoa</taxon>
        <taxon>Chordata</taxon>
        <taxon>Tunicata</taxon>
        <taxon>Ascidiacea</taxon>
        <taxon>Phlebobranchia</taxon>
        <taxon>Cionidae</taxon>
        <taxon>Ciona</taxon>
    </lineage>
</organism>
<dbReference type="HOGENOM" id="CLU_3067888_0_0_1"/>
<dbReference type="EMBL" id="EAAA01001235">
    <property type="status" value="NOT_ANNOTATED_CDS"/>
    <property type="molecule type" value="Genomic_DNA"/>
</dbReference>
<reference evidence="2" key="1">
    <citation type="journal article" date="2002" name="Science">
        <title>The draft genome of Ciona intestinalis: insights into chordate and vertebrate origins.</title>
        <authorList>
            <person name="Dehal P."/>
            <person name="Satou Y."/>
            <person name="Campbell R.K."/>
            <person name="Chapman J."/>
            <person name="Degnan B."/>
            <person name="De Tomaso A."/>
            <person name="Davidson B."/>
            <person name="Di Gregorio A."/>
            <person name="Gelpke M."/>
            <person name="Goodstein D.M."/>
            <person name="Harafuji N."/>
            <person name="Hastings K.E."/>
            <person name="Ho I."/>
            <person name="Hotta K."/>
            <person name="Huang W."/>
            <person name="Kawashima T."/>
            <person name="Lemaire P."/>
            <person name="Martinez D."/>
            <person name="Meinertzhagen I.A."/>
            <person name="Necula S."/>
            <person name="Nonaka M."/>
            <person name="Putnam N."/>
            <person name="Rash S."/>
            <person name="Saiga H."/>
            <person name="Satake M."/>
            <person name="Terry A."/>
            <person name="Yamada L."/>
            <person name="Wang H.G."/>
            <person name="Awazu S."/>
            <person name="Azumi K."/>
            <person name="Boore J."/>
            <person name="Branno M."/>
            <person name="Chin-Bow S."/>
            <person name="DeSantis R."/>
            <person name="Doyle S."/>
            <person name="Francino P."/>
            <person name="Keys D.N."/>
            <person name="Haga S."/>
            <person name="Hayashi H."/>
            <person name="Hino K."/>
            <person name="Imai K.S."/>
            <person name="Inaba K."/>
            <person name="Kano S."/>
            <person name="Kobayashi K."/>
            <person name="Kobayashi M."/>
            <person name="Lee B.I."/>
            <person name="Makabe K.W."/>
            <person name="Manohar C."/>
            <person name="Matassi G."/>
            <person name="Medina M."/>
            <person name="Mochizuki Y."/>
            <person name="Mount S."/>
            <person name="Morishita T."/>
            <person name="Miura S."/>
            <person name="Nakayama A."/>
            <person name="Nishizaka S."/>
            <person name="Nomoto H."/>
            <person name="Ohta F."/>
            <person name="Oishi K."/>
            <person name="Rigoutsos I."/>
            <person name="Sano M."/>
            <person name="Sasaki A."/>
            <person name="Sasakura Y."/>
            <person name="Shoguchi E."/>
            <person name="Shin-i T."/>
            <person name="Spagnuolo A."/>
            <person name="Stainier D."/>
            <person name="Suzuki M.M."/>
            <person name="Tassy O."/>
            <person name="Takatori N."/>
            <person name="Tokuoka M."/>
            <person name="Yagi K."/>
            <person name="Yoshizaki F."/>
            <person name="Wada S."/>
            <person name="Zhang C."/>
            <person name="Hyatt P.D."/>
            <person name="Larimer F."/>
            <person name="Detter C."/>
            <person name="Doggett N."/>
            <person name="Glavina T."/>
            <person name="Hawkins T."/>
            <person name="Richardson P."/>
            <person name="Lucas S."/>
            <person name="Kohara Y."/>
            <person name="Levine M."/>
            <person name="Satoh N."/>
            <person name="Rokhsar D.S."/>
        </authorList>
    </citation>
    <scope>NUCLEOTIDE SEQUENCE [LARGE SCALE GENOMIC DNA]</scope>
</reference>
<keyword evidence="2" id="KW-1185">Reference proteome</keyword>
<dbReference type="InParanoid" id="H2XLJ1"/>